<proteinExistence type="predicted"/>
<evidence type="ECO:0000313" key="5">
    <source>
        <dbReference type="EMBL" id="KAL2044476.1"/>
    </source>
</evidence>
<dbReference type="InterPro" id="IPR006656">
    <property type="entry name" value="Mopterin_OxRdtase"/>
</dbReference>
<dbReference type="Proteomes" id="UP001590950">
    <property type="component" value="Unassembled WGS sequence"/>
</dbReference>
<name>A0ABR4AI26_9LECA</name>
<sequence length="170" mass="19349">MLNYMDSGTIELFWISGTNPLDSLPNLPRVREISIMKELLVVCHEISPTVTTAIADVVLPAAQWREKTGCFTNVDRTVHVSNKAIDPPGEAKSDLDILLDYSKRIDFRDKDGSPLTPWTESSQVFEARKEMSKGRPCDYSEMTYLRETDWRLRNPMAVHRKASSRKGEAF</sequence>
<accession>A0ABR4AI26</accession>
<keyword evidence="1" id="KW-0479">Metal-binding</keyword>
<keyword evidence="2" id="KW-0408">Iron</keyword>
<evidence type="ECO:0000256" key="2">
    <source>
        <dbReference type="ARBA" id="ARBA00023004"/>
    </source>
</evidence>
<reference evidence="5 6" key="1">
    <citation type="submission" date="2024-09" db="EMBL/GenBank/DDBJ databases">
        <title>Rethinking Asexuality: The Enigmatic Case of Functional Sexual Genes in Lepraria (Stereocaulaceae).</title>
        <authorList>
            <person name="Doellman M."/>
            <person name="Sun Y."/>
            <person name="Barcenas-Pena A."/>
            <person name="Lumbsch H.T."/>
            <person name="Grewe F."/>
        </authorList>
    </citation>
    <scope>NUCLEOTIDE SEQUENCE [LARGE SCALE GENOMIC DNA]</scope>
    <source>
        <strain evidence="5 6">Mercado 3170</strain>
    </source>
</reference>
<dbReference type="EMBL" id="JBEFKJ010000009">
    <property type="protein sequence ID" value="KAL2044476.1"/>
    <property type="molecule type" value="Genomic_DNA"/>
</dbReference>
<dbReference type="Pfam" id="PF00384">
    <property type="entry name" value="Molybdopterin"/>
    <property type="match status" value="1"/>
</dbReference>
<evidence type="ECO:0000256" key="1">
    <source>
        <dbReference type="ARBA" id="ARBA00022723"/>
    </source>
</evidence>
<keyword evidence="6" id="KW-1185">Reference proteome</keyword>
<dbReference type="Gene3D" id="3.40.50.740">
    <property type="match status" value="1"/>
</dbReference>
<dbReference type="PANTHER" id="PTHR43105">
    <property type="entry name" value="RESPIRATORY NITRATE REDUCTASE"/>
    <property type="match status" value="1"/>
</dbReference>
<dbReference type="PANTHER" id="PTHR43105:SF10">
    <property type="entry name" value="NADH-QUINONE OXIDOREDUCTASE SUBUNIT G"/>
    <property type="match status" value="1"/>
</dbReference>
<organism evidence="5 6">
    <name type="scientific">Stereocaulon virgatum</name>
    <dbReference type="NCBI Taxonomy" id="373712"/>
    <lineage>
        <taxon>Eukaryota</taxon>
        <taxon>Fungi</taxon>
        <taxon>Dikarya</taxon>
        <taxon>Ascomycota</taxon>
        <taxon>Pezizomycotina</taxon>
        <taxon>Lecanoromycetes</taxon>
        <taxon>OSLEUM clade</taxon>
        <taxon>Lecanoromycetidae</taxon>
        <taxon>Lecanorales</taxon>
        <taxon>Lecanorineae</taxon>
        <taxon>Stereocaulaceae</taxon>
        <taxon>Stereocaulon</taxon>
    </lineage>
</organism>
<dbReference type="InterPro" id="IPR050123">
    <property type="entry name" value="Prok_molybdopt-oxidoreductase"/>
</dbReference>
<feature type="domain" description="Molybdopterin oxidoreductase" evidence="4">
    <location>
        <begin position="4"/>
        <end position="102"/>
    </location>
</feature>
<dbReference type="SUPFAM" id="SSF53706">
    <property type="entry name" value="Formate dehydrogenase/DMSO reductase, domains 1-3"/>
    <property type="match status" value="1"/>
</dbReference>
<evidence type="ECO:0000259" key="4">
    <source>
        <dbReference type="Pfam" id="PF00384"/>
    </source>
</evidence>
<evidence type="ECO:0000256" key="3">
    <source>
        <dbReference type="ARBA" id="ARBA00023014"/>
    </source>
</evidence>
<evidence type="ECO:0000313" key="6">
    <source>
        <dbReference type="Proteomes" id="UP001590950"/>
    </source>
</evidence>
<protein>
    <recommendedName>
        <fullName evidence="4">Molybdopterin oxidoreductase domain-containing protein</fullName>
    </recommendedName>
</protein>
<keyword evidence="3" id="KW-0411">Iron-sulfur</keyword>
<gene>
    <name evidence="5" type="ORF">N7G274_003181</name>
</gene>
<comment type="caution">
    <text evidence="5">The sequence shown here is derived from an EMBL/GenBank/DDBJ whole genome shotgun (WGS) entry which is preliminary data.</text>
</comment>